<dbReference type="Proteomes" id="UP001238179">
    <property type="component" value="Chromosome"/>
</dbReference>
<evidence type="ECO:0000313" key="3">
    <source>
        <dbReference type="EMBL" id="BDU71884.1"/>
    </source>
</evidence>
<accession>A0AA48K7H7</accession>
<dbReference type="InterPro" id="IPR001466">
    <property type="entry name" value="Beta-lactam-related"/>
</dbReference>
<dbReference type="AlphaFoldDB" id="A0AA48K7H7"/>
<name>A0AA48K7H7_9BACT</name>
<reference evidence="4" key="1">
    <citation type="journal article" date="2023" name="Int. J. Syst. Evol. Microbiol.">
        <title>Mesoterricola silvestris gen. nov., sp. nov., Mesoterricola sediminis sp. nov., Geothrix oryzae sp. nov., Geothrix edaphica sp. nov., Geothrix rubra sp. nov., and Geothrix limicola sp. nov., six novel members of Acidobacteriota isolated from soils.</title>
        <authorList>
            <person name="Itoh H."/>
            <person name="Sugisawa Y."/>
            <person name="Mise K."/>
            <person name="Xu Z."/>
            <person name="Kuniyasu M."/>
            <person name="Ushijima N."/>
            <person name="Kawano K."/>
            <person name="Kobayashi E."/>
            <person name="Shiratori Y."/>
            <person name="Masuda Y."/>
            <person name="Senoo K."/>
        </authorList>
    </citation>
    <scope>NUCLEOTIDE SEQUENCE [LARGE SCALE GENOMIC DNA]</scope>
    <source>
        <strain evidence="4">W79</strain>
    </source>
</reference>
<dbReference type="InterPro" id="IPR050789">
    <property type="entry name" value="Diverse_Enzym_Activities"/>
</dbReference>
<dbReference type="RefSeq" id="WP_316414786.1">
    <property type="nucleotide sequence ID" value="NZ_AP027080.1"/>
</dbReference>
<dbReference type="Gene3D" id="3.40.710.10">
    <property type="entry name" value="DD-peptidase/beta-lactamase superfamily"/>
    <property type="match status" value="1"/>
</dbReference>
<protein>
    <recommendedName>
        <fullName evidence="2">Beta-lactamase-related domain-containing protein</fullName>
    </recommendedName>
</protein>
<dbReference type="InterPro" id="IPR012338">
    <property type="entry name" value="Beta-lactam/transpept-like"/>
</dbReference>
<gene>
    <name evidence="3" type="ORF">METEAL_10580</name>
</gene>
<dbReference type="Pfam" id="PF00144">
    <property type="entry name" value="Beta-lactamase"/>
    <property type="match status" value="1"/>
</dbReference>
<dbReference type="PANTHER" id="PTHR43283:SF3">
    <property type="entry name" value="BETA-LACTAMASE FAMILY PROTEIN (AFU_ORTHOLOGUE AFUA_5G07500)"/>
    <property type="match status" value="1"/>
</dbReference>
<organism evidence="3 4">
    <name type="scientific">Mesoterricola silvestris</name>
    <dbReference type="NCBI Taxonomy" id="2927979"/>
    <lineage>
        <taxon>Bacteria</taxon>
        <taxon>Pseudomonadati</taxon>
        <taxon>Acidobacteriota</taxon>
        <taxon>Holophagae</taxon>
        <taxon>Holophagales</taxon>
        <taxon>Holophagaceae</taxon>
        <taxon>Mesoterricola</taxon>
    </lineage>
</organism>
<dbReference type="EMBL" id="AP027080">
    <property type="protein sequence ID" value="BDU71884.1"/>
    <property type="molecule type" value="Genomic_DNA"/>
</dbReference>
<feature type="compositionally biased region" description="Polar residues" evidence="1">
    <location>
        <begin position="235"/>
        <end position="244"/>
    </location>
</feature>
<evidence type="ECO:0000313" key="4">
    <source>
        <dbReference type="Proteomes" id="UP001238179"/>
    </source>
</evidence>
<evidence type="ECO:0000259" key="2">
    <source>
        <dbReference type="Pfam" id="PF00144"/>
    </source>
</evidence>
<proteinExistence type="predicted"/>
<sequence length="372" mass="39734">MGGHRAKRAGAGIALLLVVGLSGCLRAVRRVAAQVSTPDVVVSGDPGRVPAGVREALADAVRRGAKGVTAIVMRDGKELFRLDVGKIDPEARYPVASASKWMTAALVMTVVDEGRLSLDEPIANHLPEFQGEKGRTTLRHLLAQTSGQGSLKGRVDIRQDPRLTLAESAAEVARLPLEHPPGAVFAYGGPGFQVAGALVEKVTGRRWADLFRERIAGPLGMERTSWEHPPGRVPSGQTSNPLLQGGVTTTAGDYMRFLSMLAQGGVHDGRRVLSAQAVRTLETVQTLGLPKDYLPPGIPAEADPQYALGNWCETWSADGQGVLVSSPGALGTYPWIDRKRGVCGIFFTKHRLPKVRDDFLKARAAILRAIDG</sequence>
<dbReference type="PANTHER" id="PTHR43283">
    <property type="entry name" value="BETA-LACTAMASE-RELATED"/>
    <property type="match status" value="1"/>
</dbReference>
<feature type="domain" description="Beta-lactamase-related" evidence="2">
    <location>
        <begin position="60"/>
        <end position="359"/>
    </location>
</feature>
<keyword evidence="4" id="KW-1185">Reference proteome</keyword>
<feature type="region of interest" description="Disordered" evidence="1">
    <location>
        <begin position="221"/>
        <end position="244"/>
    </location>
</feature>
<evidence type="ECO:0000256" key="1">
    <source>
        <dbReference type="SAM" id="MobiDB-lite"/>
    </source>
</evidence>
<dbReference type="PROSITE" id="PS51257">
    <property type="entry name" value="PROKAR_LIPOPROTEIN"/>
    <property type="match status" value="1"/>
</dbReference>
<dbReference type="KEGG" id="msil:METEAL_10580"/>
<dbReference type="SUPFAM" id="SSF56601">
    <property type="entry name" value="beta-lactamase/transpeptidase-like"/>
    <property type="match status" value="1"/>
</dbReference>